<sequence>MLAQTKEKPGSWLFIKRACHRSPPYNSLDPCDRCNVSL</sequence>
<dbReference type="Proteomes" id="UP000036367">
    <property type="component" value="Unassembled WGS sequence"/>
</dbReference>
<name>A0A0J1BD39_RHOIS</name>
<dbReference type="PATRIC" id="fig|595434.4.peg.3286"/>
<dbReference type="STRING" id="595434.RISK_003450"/>
<reference evidence="1" key="1">
    <citation type="submission" date="2015-05" db="EMBL/GenBank/DDBJ databases">
        <title>Permanent draft genome of Rhodopirellula islandicus K833.</title>
        <authorList>
            <person name="Kizina J."/>
            <person name="Richter M."/>
            <person name="Glockner F.O."/>
            <person name="Harder J."/>
        </authorList>
    </citation>
    <scope>NUCLEOTIDE SEQUENCE [LARGE SCALE GENOMIC DNA]</scope>
    <source>
        <strain evidence="1">K833</strain>
    </source>
</reference>
<keyword evidence="2" id="KW-1185">Reference proteome</keyword>
<accession>A0A0J1BD39</accession>
<dbReference type="EMBL" id="LECT01000028">
    <property type="protein sequence ID" value="KLU04396.1"/>
    <property type="molecule type" value="Genomic_DNA"/>
</dbReference>
<dbReference type="AlphaFoldDB" id="A0A0J1BD39"/>
<evidence type="ECO:0000313" key="1">
    <source>
        <dbReference type="EMBL" id="KLU04396.1"/>
    </source>
</evidence>
<organism evidence="1 2">
    <name type="scientific">Rhodopirellula islandica</name>
    <dbReference type="NCBI Taxonomy" id="595434"/>
    <lineage>
        <taxon>Bacteria</taxon>
        <taxon>Pseudomonadati</taxon>
        <taxon>Planctomycetota</taxon>
        <taxon>Planctomycetia</taxon>
        <taxon>Pirellulales</taxon>
        <taxon>Pirellulaceae</taxon>
        <taxon>Rhodopirellula</taxon>
    </lineage>
</organism>
<comment type="caution">
    <text evidence="1">The sequence shown here is derived from an EMBL/GenBank/DDBJ whole genome shotgun (WGS) entry which is preliminary data.</text>
</comment>
<evidence type="ECO:0000313" key="2">
    <source>
        <dbReference type="Proteomes" id="UP000036367"/>
    </source>
</evidence>
<proteinExistence type="predicted"/>
<protein>
    <submittedName>
        <fullName evidence="1">Uncharacterized protein</fullName>
    </submittedName>
</protein>
<gene>
    <name evidence="1" type="ORF">RISK_003450</name>
</gene>